<dbReference type="Pfam" id="PF13439">
    <property type="entry name" value="Glyco_transf_4"/>
    <property type="match status" value="1"/>
</dbReference>
<dbReference type="RefSeq" id="WP_121936971.1">
    <property type="nucleotide sequence ID" value="NZ_REFR01000009.1"/>
</dbReference>
<evidence type="ECO:0000313" key="4">
    <source>
        <dbReference type="EMBL" id="RMB11721.1"/>
    </source>
</evidence>
<dbReference type="InterPro" id="IPR001296">
    <property type="entry name" value="Glyco_trans_1"/>
</dbReference>
<evidence type="ECO:0000313" key="5">
    <source>
        <dbReference type="Proteomes" id="UP000271227"/>
    </source>
</evidence>
<gene>
    <name evidence="4" type="ORF">BXY39_0203</name>
</gene>
<dbReference type="Gene3D" id="3.40.50.2000">
    <property type="entry name" value="Glycogen Phosphorylase B"/>
    <property type="match status" value="2"/>
</dbReference>
<protein>
    <submittedName>
        <fullName evidence="4">Glycosyltransferase involved in cell wall biosynthesis</fullName>
    </submittedName>
</protein>
<proteinExistence type="predicted"/>
<dbReference type="PANTHER" id="PTHR45947">
    <property type="entry name" value="SULFOQUINOVOSYL TRANSFERASE SQD2"/>
    <property type="match status" value="1"/>
</dbReference>
<evidence type="ECO:0000256" key="1">
    <source>
        <dbReference type="SAM" id="MobiDB-lite"/>
    </source>
</evidence>
<dbReference type="InParanoid" id="A0A3M0CQ69"/>
<dbReference type="SUPFAM" id="SSF53756">
    <property type="entry name" value="UDP-Glycosyltransferase/glycogen phosphorylase"/>
    <property type="match status" value="1"/>
</dbReference>
<keyword evidence="5" id="KW-1185">Reference proteome</keyword>
<dbReference type="PANTHER" id="PTHR45947:SF3">
    <property type="entry name" value="SULFOQUINOVOSYL TRANSFERASE SQD2"/>
    <property type="match status" value="1"/>
</dbReference>
<evidence type="ECO:0000259" key="3">
    <source>
        <dbReference type="Pfam" id="PF13439"/>
    </source>
</evidence>
<evidence type="ECO:0000259" key="2">
    <source>
        <dbReference type="Pfam" id="PF00534"/>
    </source>
</evidence>
<sequence>MSRSLTILYHYRVAALDGQSVHIQAIISALEVQGHTVIPVGPRHGIARTSQNAAQTGNGGLLAAVRARLPRWMAELLELAYALRAYGKLKTAVARHKPDLIYERYNLFLPAGAWLARKTGLPLVVEVNAPLSEERAAHGGLAWHRLARRIERFTWISADRVIAVSTVLADRVAAAGVARDRILVLHNGINTAPFDAARAQRKQTRDRLGLTDTDIVLGFVGYVRTWHGLDQIVRLIAAQRDIQLKLLVIGTGPALEACRTLADDLDVSDRLTCLGPQPHEDIPILTTAMDIALQPSATAYASPLKLFDYMGAAVAIVAPDQPNIREILTHGRDALLFTPPTDGLTDNGSLKDTDNTKDTGDMQDTGSDAAHAPCHHGARPDTPALSMRDAVATLAGDPDLRRRLGQTARQTIDDRRFRWVDNAMRAIADLC</sequence>
<feature type="domain" description="Glycosyltransferase subfamily 4-like N-terminal" evidence="3">
    <location>
        <begin position="17"/>
        <end position="192"/>
    </location>
</feature>
<comment type="caution">
    <text evidence="4">The sequence shown here is derived from an EMBL/GenBank/DDBJ whole genome shotgun (WGS) entry which is preliminary data.</text>
</comment>
<organism evidence="4 5">
    <name type="scientific">Eilatimonas milleporae</name>
    <dbReference type="NCBI Taxonomy" id="911205"/>
    <lineage>
        <taxon>Bacteria</taxon>
        <taxon>Pseudomonadati</taxon>
        <taxon>Pseudomonadota</taxon>
        <taxon>Alphaproteobacteria</taxon>
        <taxon>Kordiimonadales</taxon>
        <taxon>Kordiimonadaceae</taxon>
        <taxon>Eilatimonas</taxon>
    </lineage>
</organism>
<dbReference type="GO" id="GO:0016757">
    <property type="term" value="F:glycosyltransferase activity"/>
    <property type="evidence" value="ECO:0007669"/>
    <property type="project" value="InterPro"/>
</dbReference>
<feature type="domain" description="Glycosyl transferase family 1" evidence="2">
    <location>
        <begin position="201"/>
        <end position="340"/>
    </location>
</feature>
<dbReference type="AlphaFoldDB" id="A0A3M0CQ69"/>
<dbReference type="CDD" id="cd03794">
    <property type="entry name" value="GT4_WbuB-like"/>
    <property type="match status" value="1"/>
</dbReference>
<dbReference type="EMBL" id="REFR01000009">
    <property type="protein sequence ID" value="RMB11721.1"/>
    <property type="molecule type" value="Genomic_DNA"/>
</dbReference>
<accession>A0A3M0CQ69</accession>
<reference evidence="4 5" key="1">
    <citation type="submission" date="2018-10" db="EMBL/GenBank/DDBJ databases">
        <title>Genomic Encyclopedia of Archaeal and Bacterial Type Strains, Phase II (KMG-II): from individual species to whole genera.</title>
        <authorList>
            <person name="Goeker M."/>
        </authorList>
    </citation>
    <scope>NUCLEOTIDE SEQUENCE [LARGE SCALE GENOMIC DNA]</scope>
    <source>
        <strain evidence="4 5">DSM 25217</strain>
    </source>
</reference>
<dbReference type="Proteomes" id="UP000271227">
    <property type="component" value="Unassembled WGS sequence"/>
</dbReference>
<dbReference type="InterPro" id="IPR028098">
    <property type="entry name" value="Glyco_trans_4-like_N"/>
</dbReference>
<dbReference type="InterPro" id="IPR050194">
    <property type="entry name" value="Glycosyltransferase_grp1"/>
</dbReference>
<feature type="compositionally biased region" description="Basic and acidic residues" evidence="1">
    <location>
        <begin position="349"/>
        <end position="360"/>
    </location>
</feature>
<dbReference type="OrthoDB" id="529131at2"/>
<keyword evidence="4" id="KW-0808">Transferase</keyword>
<feature type="region of interest" description="Disordered" evidence="1">
    <location>
        <begin position="339"/>
        <end position="385"/>
    </location>
</feature>
<dbReference type="Pfam" id="PF00534">
    <property type="entry name" value="Glycos_transf_1"/>
    <property type="match status" value="1"/>
</dbReference>
<name>A0A3M0CQ69_9PROT</name>